<dbReference type="InterPro" id="IPR011701">
    <property type="entry name" value="MFS"/>
</dbReference>
<reference evidence="7 8" key="1">
    <citation type="submission" date="2018-03" db="EMBL/GenBank/DDBJ databases">
        <authorList>
            <person name="Guldener U."/>
        </authorList>
    </citation>
    <scope>NUCLEOTIDE SEQUENCE [LARGE SCALE GENOMIC DNA]</scope>
    <source>
        <strain evidence="7 8">NBRC100155</strain>
    </source>
</reference>
<feature type="compositionally biased region" description="Acidic residues" evidence="5">
    <location>
        <begin position="820"/>
        <end position="834"/>
    </location>
</feature>
<feature type="transmembrane region" description="Helical" evidence="6">
    <location>
        <begin position="229"/>
        <end position="250"/>
    </location>
</feature>
<sequence>MPGSSSPTAARSPSPSQLRSRPTSPTTSRQPLGRRKDSRASRMSTTTEESINDTEDGSEATAPAQTIRDVSQAFRSGRPSPYHMAVVTLLGSLASGMPLASMFKVYTYIMCEVYDPTIRDEPIGHKGSRLVGAVRTLFASGSETPTMMKLPPAPELPNPPRCSLPWVQKSTSSYSAAMVTVGALLGLMTLSRASTLSRRFGRKPLLLMAHVVIALAILVFRVAVVLPPIAGAVVLYLAVVLSEASAGAPLRIAIQNYVVDTTSEAQRAGALSFIEGFGQIGAFPSSALGGLLASLTNEFFAPFYADCGLMVLAVVYILLIVPESKRGAEHTFVDQWLHSDEVESGSSQGDAEVEGQAANGQNDSNVTWSTCHTDRDTSKFKWRSRLRKLNFLRPLVIFWPKRRHYTPTTEQDIIAAPLSEHPHQSQSQNRSPTEGASEGQPAELSTAVQKLQSRMDFRLLNLAAVVVFEETYQAFMVPLLLLYNSERFGFDVLQNGYLISVLQGTRALFLTAIFPPGVALARRYVAKIGLARRRKQVRKLKEAARQRRKAAGASGSDANRASTANDDERSPLVRGASSAQYGSVSARDYGRLGSSDGPGESRIEARPARRRPSYKAAASLGYSNLKANKRRSMGSQITIGSSNWETHSIFTNSPSDLIKRIQRGKLDISILVGSYVMATVSFLMMASSGKAPTTSPRPSSMAGSDDKQEGLWWSSPWIPLVIAVVMLQLSSGSTSVRTALVVNAVSEDDQTKALAAHQILVTVVAAVVPLLTSFVFGVALEGGHPEFVWLFKALFAALAAIGAVGLFWSHRGFYEKAHDEEEENEEDHSDEGDEGTNGPNSA</sequence>
<dbReference type="AlphaFoldDB" id="A0A5C3EPL8"/>
<gene>
    <name evidence="7" type="ORF">UTRI_02627</name>
</gene>
<feature type="region of interest" description="Disordered" evidence="5">
    <location>
        <begin position="343"/>
        <end position="372"/>
    </location>
</feature>
<dbReference type="PANTHER" id="PTHR23507">
    <property type="entry name" value="ZGC:174356"/>
    <property type="match status" value="1"/>
</dbReference>
<feature type="transmembrane region" description="Helical" evidence="6">
    <location>
        <begin position="759"/>
        <end position="780"/>
    </location>
</feature>
<feature type="transmembrane region" description="Helical" evidence="6">
    <location>
        <begin position="205"/>
        <end position="223"/>
    </location>
</feature>
<comment type="subcellular location">
    <subcellularLocation>
        <location evidence="1">Membrane</location>
        <topology evidence="1">Multi-pass membrane protein</topology>
    </subcellularLocation>
</comment>
<feature type="transmembrane region" description="Helical" evidence="6">
    <location>
        <begin position="668"/>
        <end position="691"/>
    </location>
</feature>
<keyword evidence="8" id="KW-1185">Reference proteome</keyword>
<feature type="transmembrane region" description="Helical" evidence="6">
    <location>
        <begin position="786"/>
        <end position="808"/>
    </location>
</feature>
<keyword evidence="3 6" id="KW-1133">Transmembrane helix</keyword>
<feature type="compositionally biased region" description="Low complexity" evidence="5">
    <location>
        <begin position="1"/>
        <end position="31"/>
    </location>
</feature>
<evidence type="ECO:0000313" key="7">
    <source>
        <dbReference type="EMBL" id="SPO32070.1"/>
    </source>
</evidence>
<dbReference type="SUPFAM" id="SSF103473">
    <property type="entry name" value="MFS general substrate transporter"/>
    <property type="match status" value="2"/>
</dbReference>
<name>A0A5C3EPL8_9BASI</name>
<dbReference type="Proteomes" id="UP000324022">
    <property type="component" value="Unassembled WGS sequence"/>
</dbReference>
<evidence type="ECO:0000256" key="5">
    <source>
        <dbReference type="SAM" id="MobiDB-lite"/>
    </source>
</evidence>
<dbReference type="GO" id="GO:0022857">
    <property type="term" value="F:transmembrane transporter activity"/>
    <property type="evidence" value="ECO:0007669"/>
    <property type="project" value="InterPro"/>
</dbReference>
<proteinExistence type="predicted"/>
<dbReference type="Gene3D" id="1.20.1250.20">
    <property type="entry name" value="MFS general substrate transporter like domains"/>
    <property type="match status" value="2"/>
</dbReference>
<feature type="region of interest" description="Disordered" evidence="5">
    <location>
        <begin position="419"/>
        <end position="445"/>
    </location>
</feature>
<dbReference type="PANTHER" id="PTHR23507:SF1">
    <property type="entry name" value="FI18259P1-RELATED"/>
    <property type="match status" value="1"/>
</dbReference>
<feature type="transmembrane region" description="Helical" evidence="6">
    <location>
        <begin position="174"/>
        <end position="193"/>
    </location>
</feature>
<evidence type="ECO:0008006" key="9">
    <source>
        <dbReference type="Google" id="ProtNLM"/>
    </source>
</evidence>
<evidence type="ECO:0000256" key="4">
    <source>
        <dbReference type="ARBA" id="ARBA00023136"/>
    </source>
</evidence>
<dbReference type="EMBL" id="OOIN01000043">
    <property type="protein sequence ID" value="SPO32070.1"/>
    <property type="molecule type" value="Genomic_DNA"/>
</dbReference>
<evidence type="ECO:0000256" key="1">
    <source>
        <dbReference type="ARBA" id="ARBA00004141"/>
    </source>
</evidence>
<feature type="transmembrane region" description="Helical" evidence="6">
    <location>
        <begin position="503"/>
        <end position="525"/>
    </location>
</feature>
<feature type="transmembrane region" description="Helical" evidence="6">
    <location>
        <begin position="711"/>
        <end position="729"/>
    </location>
</feature>
<feature type="transmembrane region" description="Helical" evidence="6">
    <location>
        <begin position="299"/>
        <end position="321"/>
    </location>
</feature>
<feature type="transmembrane region" description="Helical" evidence="6">
    <location>
        <begin position="82"/>
        <end position="100"/>
    </location>
</feature>
<accession>A0A5C3EPL8</accession>
<dbReference type="InterPro" id="IPR036259">
    <property type="entry name" value="MFS_trans_sf"/>
</dbReference>
<feature type="compositionally biased region" description="Polar residues" evidence="5">
    <location>
        <begin position="424"/>
        <end position="434"/>
    </location>
</feature>
<keyword evidence="4 6" id="KW-0472">Membrane</keyword>
<keyword evidence="2 6" id="KW-0812">Transmembrane</keyword>
<dbReference type="OrthoDB" id="3026777at2759"/>
<protein>
    <recommendedName>
        <fullName evidence="9">Major facilitator superfamily (MFS) profile domain-containing protein</fullName>
    </recommendedName>
</protein>
<organism evidence="7 8">
    <name type="scientific">Ustilago trichophora</name>
    <dbReference type="NCBI Taxonomy" id="86804"/>
    <lineage>
        <taxon>Eukaryota</taxon>
        <taxon>Fungi</taxon>
        <taxon>Dikarya</taxon>
        <taxon>Basidiomycota</taxon>
        <taxon>Ustilaginomycotina</taxon>
        <taxon>Ustilaginomycetes</taxon>
        <taxon>Ustilaginales</taxon>
        <taxon>Ustilaginaceae</taxon>
        <taxon>Ustilago</taxon>
    </lineage>
</organism>
<evidence type="ECO:0000256" key="2">
    <source>
        <dbReference type="ARBA" id="ARBA00022692"/>
    </source>
</evidence>
<dbReference type="GO" id="GO:0016020">
    <property type="term" value="C:membrane"/>
    <property type="evidence" value="ECO:0007669"/>
    <property type="project" value="UniProtKB-SubCell"/>
</dbReference>
<evidence type="ECO:0000256" key="6">
    <source>
        <dbReference type="SAM" id="Phobius"/>
    </source>
</evidence>
<evidence type="ECO:0000313" key="8">
    <source>
        <dbReference type="Proteomes" id="UP000324022"/>
    </source>
</evidence>
<dbReference type="Pfam" id="PF07690">
    <property type="entry name" value="MFS_1"/>
    <property type="match status" value="1"/>
</dbReference>
<evidence type="ECO:0000256" key="3">
    <source>
        <dbReference type="ARBA" id="ARBA00022989"/>
    </source>
</evidence>
<feature type="compositionally biased region" description="Polar residues" evidence="5">
    <location>
        <begin position="358"/>
        <end position="371"/>
    </location>
</feature>
<feature type="region of interest" description="Disordered" evidence="5">
    <location>
        <begin position="1"/>
        <end position="65"/>
    </location>
</feature>
<feature type="transmembrane region" description="Helical" evidence="6">
    <location>
        <begin position="459"/>
        <end position="483"/>
    </location>
</feature>
<feature type="region of interest" description="Disordered" evidence="5">
    <location>
        <begin position="539"/>
        <end position="616"/>
    </location>
</feature>
<feature type="region of interest" description="Disordered" evidence="5">
    <location>
        <begin position="817"/>
        <end position="842"/>
    </location>
</feature>